<dbReference type="SUPFAM" id="SSF53335">
    <property type="entry name" value="S-adenosyl-L-methionine-dependent methyltransferases"/>
    <property type="match status" value="1"/>
</dbReference>
<comment type="similarity">
    <text evidence="7">Belongs to the class I-like SAM-binding methyltransferase superfamily. RNA M5U methyltransferase family.</text>
</comment>
<keyword evidence="6" id="KW-0411">Iron-sulfur</keyword>
<dbReference type="SUPFAM" id="SSF50249">
    <property type="entry name" value="Nucleic acid-binding proteins"/>
    <property type="match status" value="1"/>
</dbReference>
<dbReference type="Gene3D" id="2.40.50.140">
    <property type="entry name" value="Nucleic acid-binding proteins"/>
    <property type="match status" value="1"/>
</dbReference>
<evidence type="ECO:0000256" key="6">
    <source>
        <dbReference type="ARBA" id="ARBA00023014"/>
    </source>
</evidence>
<dbReference type="InterPro" id="IPR029063">
    <property type="entry name" value="SAM-dependent_MTases_sf"/>
</dbReference>
<evidence type="ECO:0000256" key="3">
    <source>
        <dbReference type="ARBA" id="ARBA00022679"/>
    </source>
</evidence>
<dbReference type="RefSeq" id="WP_003756224.1">
    <property type="nucleotide sequence ID" value="NZ_GL538352.1"/>
</dbReference>
<dbReference type="InterPro" id="IPR002792">
    <property type="entry name" value="TRAM_dom"/>
</dbReference>
<dbReference type="InterPro" id="IPR010280">
    <property type="entry name" value="U5_MeTrfase_fam"/>
</dbReference>
<dbReference type="PROSITE" id="PS51687">
    <property type="entry name" value="SAM_MT_RNA_M5U"/>
    <property type="match status" value="1"/>
</dbReference>
<dbReference type="eggNOG" id="COG2265">
    <property type="taxonomic scope" value="Bacteria"/>
</dbReference>
<dbReference type="FunFam" id="3.40.50.150:FF:000009">
    <property type="entry name" value="23S rRNA (Uracil(1939)-C(5))-methyltransferase RlmD"/>
    <property type="match status" value="1"/>
</dbReference>
<feature type="binding site" evidence="7">
    <location>
        <position position="388"/>
    </location>
    <ligand>
        <name>S-adenosyl-L-methionine</name>
        <dbReference type="ChEBI" id="CHEBI:59789"/>
    </ligand>
</feature>
<dbReference type="Gene3D" id="2.40.50.1070">
    <property type="match status" value="1"/>
</dbReference>
<dbReference type="GO" id="GO:0070475">
    <property type="term" value="P:rRNA base methylation"/>
    <property type="evidence" value="ECO:0007669"/>
    <property type="project" value="TreeGrafter"/>
</dbReference>
<feature type="domain" description="TRAM" evidence="9">
    <location>
        <begin position="5"/>
        <end position="63"/>
    </location>
</feature>
<organism evidence="10 11">
    <name type="scientific">Listeria grayi DSM 20601</name>
    <dbReference type="NCBI Taxonomy" id="525367"/>
    <lineage>
        <taxon>Bacteria</taxon>
        <taxon>Bacillati</taxon>
        <taxon>Bacillota</taxon>
        <taxon>Bacilli</taxon>
        <taxon>Bacillales</taxon>
        <taxon>Listeriaceae</taxon>
        <taxon>Listeria</taxon>
    </lineage>
</organism>
<dbReference type="CDD" id="cd02440">
    <property type="entry name" value="AdoMet_MTases"/>
    <property type="match status" value="1"/>
</dbReference>
<dbReference type="PROSITE" id="PS01231">
    <property type="entry name" value="TRMA_2"/>
    <property type="match status" value="1"/>
</dbReference>
<evidence type="ECO:0000259" key="9">
    <source>
        <dbReference type="PROSITE" id="PS50926"/>
    </source>
</evidence>
<evidence type="ECO:0000256" key="2">
    <source>
        <dbReference type="ARBA" id="ARBA00022603"/>
    </source>
</evidence>
<sequence>MKTNPVQEGQRFPLTIRRMGINGEGIGYYKRAIVFVPGAITGEEVVVEAKRIAPRYTEAEIKKIRIPSPNRVKPPCPVYEACGGCQLQHISYQAQLELKRDILIQALEKHTKFNIGKLPIKDVIGMDEPFRYRNKSQFQTRYSEDGNVVAGLYSANSHDLVPIDDCLVQDPATVAITNTVKEALQELNIPIYNEKQNSGIVRTIVVRTGFKTGQSQLVLITNSKKLPKKRALLEIIKQKHPEIISIMQNVNTQKSSLIFGEETMHLDGEETMQEALGEMKYDLSARAFFQLNPVQTEKLYNEVRRALNLSGTERIIDAYCGAGTIGLSLAGQVREVRGMDVIPEAIEDAKHNAALNQVTNSYYEVGKAETILPKWLEEGFQADAVILDPPRVGCDQSLIRALLDYAPKQIVYVSCNPSTLARDLALFSKEYQINSIQPVDMFPQTAHVETVTVMQKR</sequence>
<feature type="active site" evidence="8">
    <location>
        <position position="415"/>
    </location>
</feature>
<feature type="active site" description="Nucleophile" evidence="7">
    <location>
        <position position="415"/>
    </location>
</feature>
<dbReference type="EC" id="2.1.1.-" evidence="10"/>
<dbReference type="Pfam" id="PF01938">
    <property type="entry name" value="TRAM"/>
    <property type="match status" value="1"/>
</dbReference>
<proteinExistence type="inferred from homology"/>
<dbReference type="EMBL" id="ACCR02000001">
    <property type="protein sequence ID" value="EFI85292.1"/>
    <property type="molecule type" value="Genomic_DNA"/>
</dbReference>
<dbReference type="GO" id="GO:0051539">
    <property type="term" value="F:4 iron, 4 sulfur cluster binding"/>
    <property type="evidence" value="ECO:0007669"/>
    <property type="project" value="UniProtKB-KW"/>
</dbReference>
<dbReference type="PROSITE" id="PS50926">
    <property type="entry name" value="TRAM"/>
    <property type="match status" value="1"/>
</dbReference>
<dbReference type="PANTHER" id="PTHR11061:SF45">
    <property type="match status" value="1"/>
</dbReference>
<evidence type="ECO:0000256" key="5">
    <source>
        <dbReference type="ARBA" id="ARBA00023004"/>
    </source>
</evidence>
<dbReference type="NCBIfam" id="TIGR00479">
    <property type="entry name" value="rumA"/>
    <property type="match status" value="1"/>
</dbReference>
<dbReference type="PANTHER" id="PTHR11061">
    <property type="entry name" value="RNA M5U METHYLTRANSFERASE"/>
    <property type="match status" value="1"/>
</dbReference>
<evidence type="ECO:0000256" key="8">
    <source>
        <dbReference type="PROSITE-ProRule" id="PRU10015"/>
    </source>
</evidence>
<keyword evidence="4 7" id="KW-0949">S-adenosyl-L-methionine</keyword>
<protein>
    <submittedName>
        <fullName evidence="10">23S rRNA (Uracil-5-)-methyltransferase RumA</fullName>
        <ecNumber evidence="10">2.1.1.-</ecNumber>
    </submittedName>
</protein>
<feature type="binding site" evidence="7">
    <location>
        <position position="290"/>
    </location>
    <ligand>
        <name>S-adenosyl-L-methionine</name>
        <dbReference type="ChEBI" id="CHEBI:59789"/>
    </ligand>
</feature>
<dbReference type="FunFam" id="2.40.50.140:FF:000097">
    <property type="entry name" value="23S rRNA (uracil(1939)-C(5))-methyltransferase RlmD"/>
    <property type="match status" value="1"/>
</dbReference>
<dbReference type="Gene3D" id="3.40.50.150">
    <property type="entry name" value="Vaccinia Virus protein VP39"/>
    <property type="match status" value="1"/>
</dbReference>
<evidence type="ECO:0000313" key="10">
    <source>
        <dbReference type="EMBL" id="EFI85292.1"/>
    </source>
</evidence>
<dbReference type="AlphaFoldDB" id="D7UU44"/>
<evidence type="ECO:0000313" key="11">
    <source>
        <dbReference type="Proteomes" id="UP000010119"/>
    </source>
</evidence>
<dbReference type="PROSITE" id="PS01230">
    <property type="entry name" value="TRMA_1"/>
    <property type="match status" value="1"/>
</dbReference>
<keyword evidence="1" id="KW-0004">4Fe-4S</keyword>
<evidence type="ECO:0000256" key="7">
    <source>
        <dbReference type="PROSITE-ProRule" id="PRU01024"/>
    </source>
</evidence>
<name>D7UU44_LISGR</name>
<gene>
    <name evidence="10" type="primary">rumA</name>
    <name evidence="10" type="ORF">HMPREF0556_10019</name>
</gene>
<dbReference type="GO" id="GO:0070041">
    <property type="term" value="F:rRNA (uridine-C5-)-methyltransferase activity"/>
    <property type="evidence" value="ECO:0007669"/>
    <property type="project" value="TreeGrafter"/>
</dbReference>
<dbReference type="HOGENOM" id="CLU_014689_7_1_9"/>
<dbReference type="InterPro" id="IPR030390">
    <property type="entry name" value="MeTrfase_TrmA_AS"/>
</dbReference>
<dbReference type="InterPro" id="IPR012340">
    <property type="entry name" value="NA-bd_OB-fold"/>
</dbReference>
<dbReference type="Pfam" id="PF05958">
    <property type="entry name" value="tRNA_U5-meth_tr"/>
    <property type="match status" value="1"/>
</dbReference>
<keyword evidence="5" id="KW-0408">Iron</keyword>
<feature type="binding site" evidence="7">
    <location>
        <position position="319"/>
    </location>
    <ligand>
        <name>S-adenosyl-L-methionine</name>
        <dbReference type="ChEBI" id="CHEBI:59789"/>
    </ligand>
</feature>
<keyword evidence="2 7" id="KW-0489">Methyltransferase</keyword>
<reference evidence="10" key="1">
    <citation type="submission" date="2010-06" db="EMBL/GenBank/DDBJ databases">
        <authorList>
            <person name="Muzny D."/>
            <person name="Qin X."/>
            <person name="Buhay C."/>
            <person name="Dugan-Rocha S."/>
            <person name="Ding Y."/>
            <person name="Chen G."/>
            <person name="Hawes A."/>
            <person name="Holder M."/>
            <person name="Jhangiani S."/>
            <person name="Johnson A."/>
            <person name="Khan Z."/>
            <person name="Li Z."/>
            <person name="Liu W."/>
            <person name="Liu X."/>
            <person name="Perez L."/>
            <person name="Shen H."/>
            <person name="Wang Q."/>
            <person name="Watt J."/>
            <person name="Xi L."/>
            <person name="Xin Y."/>
            <person name="Zhou J."/>
            <person name="Deng J."/>
            <person name="Jiang H."/>
            <person name="Liu Y."/>
            <person name="Qu J."/>
            <person name="Song X.-Z."/>
            <person name="Zhang L."/>
            <person name="Villasana D."/>
            <person name="Johnson A."/>
            <person name="Liu J."/>
            <person name="Liyanage D."/>
            <person name="Lorensuhewa L."/>
            <person name="Robinson T."/>
            <person name="Song A."/>
            <person name="Song B.-B."/>
            <person name="Dinh H."/>
            <person name="Thornton R."/>
            <person name="Coyle M."/>
            <person name="Francisco L."/>
            <person name="Jackson L."/>
            <person name="Javaid M."/>
            <person name="Korchina V."/>
            <person name="Kovar C."/>
            <person name="Mata R."/>
            <person name="Mathew T."/>
            <person name="Ngo R."/>
            <person name="Nguyen L."/>
            <person name="Nguyen N."/>
            <person name="Okwuonu G."/>
            <person name="Ongeri F."/>
            <person name="Pham C."/>
            <person name="Simmons D."/>
            <person name="Wilczek-Boney K."/>
            <person name="Hale W."/>
            <person name="Jakkamsetti A."/>
            <person name="Pham P."/>
            <person name="Ruth R."/>
            <person name="San Lucas F."/>
            <person name="Warren J."/>
            <person name="Zhang J."/>
            <person name="Zhao Z."/>
            <person name="Zhou C."/>
            <person name="Zhu D."/>
            <person name="Lee S."/>
            <person name="Bess C."/>
            <person name="Blankenburg K."/>
            <person name="Forbes L."/>
            <person name="Fu Q."/>
            <person name="Gubbala S."/>
            <person name="Hirani K."/>
            <person name="Jayaseelan J.C."/>
            <person name="Lara F."/>
            <person name="Munidasa M."/>
            <person name="Palculict T."/>
            <person name="Patil S."/>
            <person name="Pu L.-L."/>
            <person name="Saada N."/>
            <person name="Tang L."/>
            <person name="Weissenberger G."/>
            <person name="Zhu Y."/>
            <person name="Hemphill L."/>
            <person name="Shang Y."/>
            <person name="Youmans B."/>
            <person name="Ayvaz T."/>
            <person name="Ross M."/>
            <person name="Santibanez J."/>
            <person name="Aqrawi P."/>
            <person name="Gross S."/>
            <person name="Joshi V."/>
            <person name="Fowler G."/>
            <person name="Nazareth L."/>
            <person name="Reid J."/>
            <person name="Worley K."/>
            <person name="Petrosino J."/>
            <person name="Highlander S."/>
            <person name="Gibbs R."/>
        </authorList>
    </citation>
    <scope>NUCLEOTIDE SEQUENCE [LARGE SCALE GENOMIC DNA]</scope>
    <source>
        <strain evidence="10">DSM 20601</strain>
    </source>
</reference>
<comment type="caution">
    <text evidence="10">The sequence shown here is derived from an EMBL/GenBank/DDBJ whole genome shotgun (WGS) entry which is preliminary data.</text>
</comment>
<dbReference type="FunFam" id="2.40.50.1070:FF:000003">
    <property type="entry name" value="23S rRNA (Uracil-5-)-methyltransferase RumA"/>
    <property type="match status" value="1"/>
</dbReference>
<keyword evidence="1" id="KW-0479">Metal-binding</keyword>
<keyword evidence="3 7" id="KW-0808">Transferase</keyword>
<evidence type="ECO:0000256" key="1">
    <source>
        <dbReference type="ARBA" id="ARBA00022485"/>
    </source>
</evidence>
<accession>D7UU44</accession>
<dbReference type="InterPro" id="IPR030391">
    <property type="entry name" value="MeTrfase_TrmA_CS"/>
</dbReference>
<feature type="binding site" evidence="7">
    <location>
        <position position="340"/>
    </location>
    <ligand>
        <name>S-adenosyl-L-methionine</name>
        <dbReference type="ChEBI" id="CHEBI:59789"/>
    </ligand>
</feature>
<keyword evidence="11" id="KW-1185">Reference proteome</keyword>
<evidence type="ECO:0000256" key="4">
    <source>
        <dbReference type="ARBA" id="ARBA00022691"/>
    </source>
</evidence>
<dbReference type="STRING" id="525367.HMPREF0556_10019"/>
<dbReference type="Proteomes" id="UP000010119">
    <property type="component" value="Unassembled WGS sequence"/>
</dbReference>